<keyword evidence="10" id="KW-1185">Reference proteome</keyword>
<evidence type="ECO:0000256" key="6">
    <source>
        <dbReference type="ARBA" id="ARBA00023136"/>
    </source>
</evidence>
<keyword evidence="5 7" id="KW-1133">Transmembrane helix</keyword>
<dbReference type="Gene3D" id="1.10.3720.10">
    <property type="entry name" value="MetI-like"/>
    <property type="match status" value="1"/>
</dbReference>
<dbReference type="InterPro" id="IPR025966">
    <property type="entry name" value="OppC_N"/>
</dbReference>
<dbReference type="SUPFAM" id="SSF161098">
    <property type="entry name" value="MetI-like"/>
    <property type="match status" value="1"/>
</dbReference>
<sequence length="286" mass="30050">MKNDQTITVIDTSPPRRLRLPVAGMVGAGIIGFWILIAIIGPYIAPHEVGALVDDDLFGHMRWSLPLGSDYLGRDVLSRILVGARYSIGAAGAATFLAILMGGTLGMLAAVSRGAIDMALSRFFDALISIPSKMSALVVIAALGSSIPVLISTAAVIYTPGAFRIWRALAVNVNELDFVEVARARGEGTHYLIREEILPNIAGPVLTDFGLRFVFAVLLLSSLSFLGLGVQPPNADWGSLVRENIDGLAGGAPAVVMPAAAIATLTIGVSLLIDNLPGRWSSTGEH</sequence>
<protein>
    <submittedName>
        <fullName evidence="9">ABC transporter permease subunit</fullName>
    </submittedName>
</protein>
<dbReference type="RefSeq" id="WP_157332859.1">
    <property type="nucleotide sequence ID" value="NZ_JANADL010000028.1"/>
</dbReference>
<dbReference type="Pfam" id="PF12911">
    <property type="entry name" value="OppC_N"/>
    <property type="match status" value="1"/>
</dbReference>
<reference evidence="9 10" key="1">
    <citation type="submission" date="2019-12" db="EMBL/GenBank/DDBJ databases">
        <title>Draft genome sequences Bradyrhizobium cajani AMBPC1010, Bradyrhizobium pachyrhizi AMBPC1040 and Bradyrhizobium yuanmingense ALSPC3051, three plant growth promoting strains isolated from nodules of Cajanus cajan L. in Dominican Republic.</title>
        <authorList>
            <person name="Flores-Felix J.D."/>
            <person name="Araujo J."/>
            <person name="Diaz-Alcantara C."/>
            <person name="Gonzalez-Andres F."/>
            <person name="Velazquez E."/>
        </authorList>
    </citation>
    <scope>NUCLEOTIDE SEQUENCE [LARGE SCALE GENOMIC DNA]</scope>
    <source>
        <strain evidence="9 10">1010</strain>
    </source>
</reference>
<evidence type="ECO:0000313" key="10">
    <source>
        <dbReference type="Proteomes" id="UP000449969"/>
    </source>
</evidence>
<feature type="transmembrane region" description="Helical" evidence="7">
    <location>
        <begin position="88"/>
        <end position="116"/>
    </location>
</feature>
<evidence type="ECO:0000256" key="1">
    <source>
        <dbReference type="ARBA" id="ARBA00004651"/>
    </source>
</evidence>
<keyword evidence="2 7" id="KW-0813">Transport</keyword>
<dbReference type="Proteomes" id="UP000449969">
    <property type="component" value="Unassembled WGS sequence"/>
</dbReference>
<keyword evidence="6 7" id="KW-0472">Membrane</keyword>
<evidence type="ECO:0000259" key="8">
    <source>
        <dbReference type="PROSITE" id="PS50928"/>
    </source>
</evidence>
<dbReference type="EMBL" id="WQNE01000024">
    <property type="protein sequence ID" value="MVT76398.1"/>
    <property type="molecule type" value="Genomic_DNA"/>
</dbReference>
<dbReference type="InterPro" id="IPR000515">
    <property type="entry name" value="MetI-like"/>
</dbReference>
<comment type="similarity">
    <text evidence="7">Belongs to the binding-protein-dependent transport system permease family.</text>
</comment>
<keyword evidence="3" id="KW-1003">Cell membrane</keyword>
<evidence type="ECO:0000256" key="4">
    <source>
        <dbReference type="ARBA" id="ARBA00022692"/>
    </source>
</evidence>
<evidence type="ECO:0000313" key="9">
    <source>
        <dbReference type="EMBL" id="MVT76398.1"/>
    </source>
</evidence>
<dbReference type="CDD" id="cd06261">
    <property type="entry name" value="TM_PBP2"/>
    <property type="match status" value="1"/>
</dbReference>
<dbReference type="InterPro" id="IPR035906">
    <property type="entry name" value="MetI-like_sf"/>
</dbReference>
<feature type="transmembrane region" description="Helical" evidence="7">
    <location>
        <begin position="136"/>
        <end position="158"/>
    </location>
</feature>
<proteinExistence type="inferred from homology"/>
<dbReference type="PANTHER" id="PTHR43386">
    <property type="entry name" value="OLIGOPEPTIDE TRANSPORT SYSTEM PERMEASE PROTEIN APPC"/>
    <property type="match status" value="1"/>
</dbReference>
<dbReference type="PANTHER" id="PTHR43386:SF25">
    <property type="entry name" value="PEPTIDE ABC TRANSPORTER PERMEASE PROTEIN"/>
    <property type="match status" value="1"/>
</dbReference>
<dbReference type="InterPro" id="IPR050366">
    <property type="entry name" value="BP-dependent_transpt_permease"/>
</dbReference>
<dbReference type="PROSITE" id="PS50928">
    <property type="entry name" value="ABC_TM1"/>
    <property type="match status" value="1"/>
</dbReference>
<comment type="caution">
    <text evidence="9">The sequence shown here is derived from an EMBL/GenBank/DDBJ whole genome shotgun (WGS) entry which is preliminary data.</text>
</comment>
<feature type="domain" description="ABC transmembrane type-1" evidence="8">
    <location>
        <begin position="84"/>
        <end position="273"/>
    </location>
</feature>
<feature type="transmembrane region" description="Helical" evidence="7">
    <location>
        <begin position="251"/>
        <end position="273"/>
    </location>
</feature>
<name>A0A844TBD1_9BRAD</name>
<organism evidence="9 10">
    <name type="scientific">Bradyrhizobium cajani</name>
    <dbReference type="NCBI Taxonomy" id="1928661"/>
    <lineage>
        <taxon>Bacteria</taxon>
        <taxon>Pseudomonadati</taxon>
        <taxon>Pseudomonadota</taxon>
        <taxon>Alphaproteobacteria</taxon>
        <taxon>Hyphomicrobiales</taxon>
        <taxon>Nitrobacteraceae</taxon>
        <taxon>Bradyrhizobium</taxon>
    </lineage>
</organism>
<dbReference type="GO" id="GO:0005886">
    <property type="term" value="C:plasma membrane"/>
    <property type="evidence" value="ECO:0007669"/>
    <property type="project" value="UniProtKB-SubCell"/>
</dbReference>
<evidence type="ECO:0000256" key="7">
    <source>
        <dbReference type="RuleBase" id="RU363032"/>
    </source>
</evidence>
<feature type="transmembrane region" description="Helical" evidence="7">
    <location>
        <begin position="209"/>
        <end position="230"/>
    </location>
</feature>
<feature type="transmembrane region" description="Helical" evidence="7">
    <location>
        <begin position="20"/>
        <end position="45"/>
    </location>
</feature>
<dbReference type="OrthoDB" id="9766870at2"/>
<keyword evidence="4 7" id="KW-0812">Transmembrane</keyword>
<evidence type="ECO:0000256" key="5">
    <source>
        <dbReference type="ARBA" id="ARBA00022989"/>
    </source>
</evidence>
<gene>
    <name evidence="9" type="ORF">GPL20_25680</name>
</gene>
<accession>A0A844TBD1</accession>
<evidence type="ECO:0000256" key="3">
    <source>
        <dbReference type="ARBA" id="ARBA00022475"/>
    </source>
</evidence>
<dbReference type="GO" id="GO:0055085">
    <property type="term" value="P:transmembrane transport"/>
    <property type="evidence" value="ECO:0007669"/>
    <property type="project" value="InterPro"/>
</dbReference>
<evidence type="ECO:0000256" key="2">
    <source>
        <dbReference type="ARBA" id="ARBA00022448"/>
    </source>
</evidence>
<comment type="subcellular location">
    <subcellularLocation>
        <location evidence="1 7">Cell membrane</location>
        <topology evidence="1 7">Multi-pass membrane protein</topology>
    </subcellularLocation>
</comment>
<dbReference type="AlphaFoldDB" id="A0A844TBD1"/>
<dbReference type="Pfam" id="PF00528">
    <property type="entry name" value="BPD_transp_1"/>
    <property type="match status" value="1"/>
</dbReference>